<reference evidence="2" key="1">
    <citation type="journal article" date="2023" name="Science">
        <title>Genome structures resolve the early diversification of teleost fishes.</title>
        <authorList>
            <person name="Parey E."/>
            <person name="Louis A."/>
            <person name="Montfort J."/>
            <person name="Bouchez O."/>
            <person name="Roques C."/>
            <person name="Iampietro C."/>
            <person name="Lluch J."/>
            <person name="Castinel A."/>
            <person name="Donnadieu C."/>
            <person name="Desvignes T."/>
            <person name="Floi Bucao C."/>
            <person name="Jouanno E."/>
            <person name="Wen M."/>
            <person name="Mejri S."/>
            <person name="Dirks R."/>
            <person name="Jansen H."/>
            <person name="Henkel C."/>
            <person name="Chen W.J."/>
            <person name="Zahm M."/>
            <person name="Cabau C."/>
            <person name="Klopp C."/>
            <person name="Thompson A.W."/>
            <person name="Robinson-Rechavi M."/>
            <person name="Braasch I."/>
            <person name="Lecointre G."/>
            <person name="Bobe J."/>
            <person name="Postlethwait J.H."/>
            <person name="Berthelot C."/>
            <person name="Roest Crollius H."/>
            <person name="Guiguen Y."/>
        </authorList>
    </citation>
    <scope>NUCLEOTIDE SEQUENCE</scope>
    <source>
        <strain evidence="2">NC1722</strain>
    </source>
</reference>
<dbReference type="Proteomes" id="UP001221898">
    <property type="component" value="Unassembled WGS sequence"/>
</dbReference>
<keyword evidence="3" id="KW-1185">Reference proteome</keyword>
<sequence length="227" mass="24688">MLRARQPSPAQCQAVSRHQWRAGLTLAPRGSPRHPCPAHLPHEQSSPGVGGSVQHRSEEGELGVNHVTFCHIAIASRSRSVYDVSVSYRYGSNGGHSSSLATVHERRSEVALRRGVRAPAWPSLTPSMKQGLSSSAADLGAEGAEAEEEGSRQNPDQDSVKQQQQLSPERQNECQCGSSPSWPRAVTHEHTGQAIPPHSSYAPPLRYDALYSPVQFLFPTTDLKIHP</sequence>
<organism evidence="2 3">
    <name type="scientific">Aldrovandia affinis</name>
    <dbReference type="NCBI Taxonomy" id="143900"/>
    <lineage>
        <taxon>Eukaryota</taxon>
        <taxon>Metazoa</taxon>
        <taxon>Chordata</taxon>
        <taxon>Craniata</taxon>
        <taxon>Vertebrata</taxon>
        <taxon>Euteleostomi</taxon>
        <taxon>Actinopterygii</taxon>
        <taxon>Neopterygii</taxon>
        <taxon>Teleostei</taxon>
        <taxon>Notacanthiformes</taxon>
        <taxon>Halosauridae</taxon>
        <taxon>Aldrovandia</taxon>
    </lineage>
</organism>
<dbReference type="EMBL" id="JAINUG010000107">
    <property type="protein sequence ID" value="KAJ8396307.1"/>
    <property type="molecule type" value="Genomic_DNA"/>
</dbReference>
<feature type="region of interest" description="Disordered" evidence="1">
    <location>
        <begin position="121"/>
        <end position="198"/>
    </location>
</feature>
<accession>A0AAD7S5W0</accession>
<evidence type="ECO:0000256" key="1">
    <source>
        <dbReference type="SAM" id="MobiDB-lite"/>
    </source>
</evidence>
<evidence type="ECO:0000313" key="3">
    <source>
        <dbReference type="Proteomes" id="UP001221898"/>
    </source>
</evidence>
<gene>
    <name evidence="2" type="ORF">AAFF_G00018840</name>
</gene>
<feature type="compositionally biased region" description="Low complexity" evidence="1">
    <location>
        <begin position="131"/>
        <end position="143"/>
    </location>
</feature>
<evidence type="ECO:0000313" key="2">
    <source>
        <dbReference type="EMBL" id="KAJ8396307.1"/>
    </source>
</evidence>
<protein>
    <submittedName>
        <fullName evidence="2">Uncharacterized protein</fullName>
    </submittedName>
</protein>
<dbReference type="AlphaFoldDB" id="A0AAD7S5W0"/>
<feature type="compositionally biased region" description="Polar residues" evidence="1">
    <location>
        <begin position="152"/>
        <end position="181"/>
    </location>
</feature>
<feature type="region of interest" description="Disordered" evidence="1">
    <location>
        <begin position="26"/>
        <end position="56"/>
    </location>
</feature>
<proteinExistence type="predicted"/>
<name>A0AAD7S5W0_9TELE</name>
<comment type="caution">
    <text evidence="2">The sequence shown here is derived from an EMBL/GenBank/DDBJ whole genome shotgun (WGS) entry which is preliminary data.</text>
</comment>